<sequence>MVMKSLKTKIAVGVVSFSLVAGVGTVFANVNAAEQLRTWYDVQFGLKTTAISDAVDSHRTGAKVDMDEDKAKFQNDSVNAIKKEGINVLANSSADIGKRLGKHTKDMTTESTKILLPRLGVMDSGFSSFLSDERKENKDFFDGVYAQYTSELTSAVNDQGVASEKLVEDGINLVSNTSNKALTEAVNLAKSTITSELNRRGTSTQTTLFNTVNKSAEDTMKKVTSETNEKVVKINDDIRDLGSRLTSESLAELDKIVLAGFATVNEEEEAVVTGVQVVNVVTIANINPQDKITGYKVEYNLVIKFSVGPDQILTETINNMPTDKTTMERVYVDSNGKEWKYIVTRN</sequence>
<organism evidence="2 3">
    <name type="scientific">Anaerobacillus alkaliphilus</name>
    <dbReference type="NCBI Taxonomy" id="1548597"/>
    <lineage>
        <taxon>Bacteria</taxon>
        <taxon>Bacillati</taxon>
        <taxon>Bacillota</taxon>
        <taxon>Bacilli</taxon>
        <taxon>Bacillales</taxon>
        <taxon>Bacillaceae</taxon>
        <taxon>Anaerobacillus</taxon>
    </lineage>
</organism>
<dbReference type="RefSeq" id="WP_129077296.1">
    <property type="nucleotide sequence ID" value="NZ_QOUX01000021.1"/>
</dbReference>
<comment type="caution">
    <text evidence="2">The sequence shown here is derived from an EMBL/GenBank/DDBJ whole genome shotgun (WGS) entry which is preliminary data.</text>
</comment>
<dbReference type="Proteomes" id="UP000290649">
    <property type="component" value="Unassembled WGS sequence"/>
</dbReference>
<dbReference type="AlphaFoldDB" id="A0A4Q0VVI5"/>
<evidence type="ECO:0008006" key="4">
    <source>
        <dbReference type="Google" id="ProtNLM"/>
    </source>
</evidence>
<feature type="chain" id="PRO_5020651303" description="SbsC C-terminal domain-containing protein" evidence="1">
    <location>
        <begin position="29"/>
        <end position="346"/>
    </location>
</feature>
<evidence type="ECO:0000313" key="2">
    <source>
        <dbReference type="EMBL" id="RXJ02787.1"/>
    </source>
</evidence>
<name>A0A4Q0VVI5_9BACI</name>
<dbReference type="OrthoDB" id="2437506at2"/>
<accession>A0A4Q0VVI5</accession>
<proteinExistence type="predicted"/>
<evidence type="ECO:0000313" key="3">
    <source>
        <dbReference type="Proteomes" id="UP000290649"/>
    </source>
</evidence>
<reference evidence="2 3" key="1">
    <citation type="journal article" date="2019" name="Int. J. Syst. Evol. Microbiol.">
        <title>Anaerobacillus alkaliphilus sp. nov., a novel alkaliphilic and moderately halophilic bacterium.</title>
        <authorList>
            <person name="Borsodi A.K."/>
            <person name="Aszalos J.M."/>
            <person name="Bihari P."/>
            <person name="Nagy I."/>
            <person name="Schumann P."/>
            <person name="Sproer C."/>
            <person name="Kovacs A.L."/>
            <person name="Boka K."/>
            <person name="Dobosy P."/>
            <person name="Ovari M."/>
            <person name="Szili-Kovacs T."/>
            <person name="Toth E."/>
        </authorList>
    </citation>
    <scope>NUCLEOTIDE SEQUENCE [LARGE SCALE GENOMIC DNA]</scope>
    <source>
        <strain evidence="2 3">B16-10</strain>
    </source>
</reference>
<keyword evidence="1" id="KW-0732">Signal</keyword>
<dbReference type="EMBL" id="QOUX01000021">
    <property type="protein sequence ID" value="RXJ02787.1"/>
    <property type="molecule type" value="Genomic_DNA"/>
</dbReference>
<keyword evidence="3" id="KW-1185">Reference proteome</keyword>
<protein>
    <recommendedName>
        <fullName evidence="4">SbsC C-terminal domain-containing protein</fullName>
    </recommendedName>
</protein>
<feature type="signal peptide" evidence="1">
    <location>
        <begin position="1"/>
        <end position="28"/>
    </location>
</feature>
<gene>
    <name evidence="2" type="ORF">DS745_05615</name>
</gene>
<evidence type="ECO:0000256" key="1">
    <source>
        <dbReference type="SAM" id="SignalP"/>
    </source>
</evidence>